<dbReference type="PANTHER" id="PTHR42796:SF4">
    <property type="entry name" value="FUMARYLACETOACETATE HYDROLASE DOMAIN-CONTAINING PROTEIN 2A"/>
    <property type="match status" value="1"/>
</dbReference>
<sequence>MRIVSYRYQDRESFGFVTGSSVVPADSVAGVAARTVIELIEEGLPTRDRLSAASTRVPLDQIEYQLPVQATKILCAGVNFPTHRTETGRDAAKPPTPTIFTRYLDSFVPHLAPIFKPAISDQFDYECELAIVVGRHAWQVPVETAIDHVFGYSCLNDGSVRDWQAHTAQWTPGKNWYRSGSIGPWIVTADEFGVPGTQRIQTRVNRSVRQSALLEEMIHSVAELIAYCSTFTPLRPGDIIAGGTTGGVGKFMEPTGYLHDGDVVEVEIDGIGTLTNRVAS</sequence>
<name>A0A6J7LCN1_9ZZZZ</name>
<dbReference type="InterPro" id="IPR036663">
    <property type="entry name" value="Fumarylacetoacetase_C_sf"/>
</dbReference>
<dbReference type="AlphaFoldDB" id="A0A6J7LCN1"/>
<evidence type="ECO:0000256" key="2">
    <source>
        <dbReference type="ARBA" id="ARBA00022723"/>
    </source>
</evidence>
<protein>
    <submittedName>
        <fullName evidence="4">Unannotated protein</fullName>
    </submittedName>
</protein>
<dbReference type="GO" id="GO:0046872">
    <property type="term" value="F:metal ion binding"/>
    <property type="evidence" value="ECO:0007669"/>
    <property type="project" value="UniProtKB-KW"/>
</dbReference>
<dbReference type="PANTHER" id="PTHR42796">
    <property type="entry name" value="FUMARYLACETOACETATE HYDROLASE DOMAIN-CONTAINING PROTEIN 2A-RELATED"/>
    <property type="match status" value="1"/>
</dbReference>
<gene>
    <name evidence="4" type="ORF">UFOPK3772_02724</name>
</gene>
<dbReference type="EMBL" id="CAFBNE010000116">
    <property type="protein sequence ID" value="CAB4965877.1"/>
    <property type="molecule type" value="Genomic_DNA"/>
</dbReference>
<dbReference type="InterPro" id="IPR051121">
    <property type="entry name" value="FAH"/>
</dbReference>
<accession>A0A6J7LCN1</accession>
<evidence type="ECO:0000256" key="1">
    <source>
        <dbReference type="ARBA" id="ARBA00010211"/>
    </source>
</evidence>
<feature type="domain" description="Fumarylacetoacetase-like C-terminal" evidence="3">
    <location>
        <begin position="72"/>
        <end position="278"/>
    </location>
</feature>
<dbReference type="InterPro" id="IPR011234">
    <property type="entry name" value="Fumarylacetoacetase-like_C"/>
</dbReference>
<dbReference type="Gene3D" id="3.90.850.10">
    <property type="entry name" value="Fumarylacetoacetase-like, C-terminal domain"/>
    <property type="match status" value="1"/>
</dbReference>
<proteinExistence type="inferred from homology"/>
<reference evidence="4" key="1">
    <citation type="submission" date="2020-05" db="EMBL/GenBank/DDBJ databases">
        <authorList>
            <person name="Chiriac C."/>
            <person name="Salcher M."/>
            <person name="Ghai R."/>
            <person name="Kavagutti S V."/>
        </authorList>
    </citation>
    <scope>NUCLEOTIDE SEQUENCE</scope>
</reference>
<evidence type="ECO:0000313" key="4">
    <source>
        <dbReference type="EMBL" id="CAB4965877.1"/>
    </source>
</evidence>
<comment type="similarity">
    <text evidence="1">Belongs to the FAH family.</text>
</comment>
<dbReference type="Pfam" id="PF01557">
    <property type="entry name" value="FAA_hydrolase"/>
    <property type="match status" value="1"/>
</dbReference>
<keyword evidence="2" id="KW-0479">Metal-binding</keyword>
<evidence type="ECO:0000259" key="3">
    <source>
        <dbReference type="Pfam" id="PF01557"/>
    </source>
</evidence>
<dbReference type="SUPFAM" id="SSF56529">
    <property type="entry name" value="FAH"/>
    <property type="match status" value="1"/>
</dbReference>
<organism evidence="4">
    <name type="scientific">freshwater metagenome</name>
    <dbReference type="NCBI Taxonomy" id="449393"/>
    <lineage>
        <taxon>unclassified sequences</taxon>
        <taxon>metagenomes</taxon>
        <taxon>ecological metagenomes</taxon>
    </lineage>
</organism>
<dbReference type="GO" id="GO:0003824">
    <property type="term" value="F:catalytic activity"/>
    <property type="evidence" value="ECO:0007669"/>
    <property type="project" value="InterPro"/>
</dbReference>
<dbReference type="GO" id="GO:0044281">
    <property type="term" value="P:small molecule metabolic process"/>
    <property type="evidence" value="ECO:0007669"/>
    <property type="project" value="UniProtKB-ARBA"/>
</dbReference>